<keyword evidence="1" id="KW-0328">Glycosyltransferase</keyword>
<dbReference type="OrthoDB" id="512920at2759"/>
<protein>
    <submittedName>
        <fullName evidence="2">Glycosyltransferase family 4</fullName>
    </submittedName>
</protein>
<keyword evidence="3" id="KW-1185">Reference proteome</keyword>
<dbReference type="AlphaFoldDB" id="A0A6S7KUI2"/>
<dbReference type="Proteomes" id="UP001152795">
    <property type="component" value="Unassembled WGS sequence"/>
</dbReference>
<organism evidence="2 3">
    <name type="scientific">Paramuricea clavata</name>
    <name type="common">Red gorgonian</name>
    <name type="synonym">Violescent sea-whip</name>
    <dbReference type="NCBI Taxonomy" id="317549"/>
    <lineage>
        <taxon>Eukaryota</taxon>
        <taxon>Metazoa</taxon>
        <taxon>Cnidaria</taxon>
        <taxon>Anthozoa</taxon>
        <taxon>Octocorallia</taxon>
        <taxon>Malacalcyonacea</taxon>
        <taxon>Plexauridae</taxon>
        <taxon>Paramuricea</taxon>
    </lineage>
</organism>
<dbReference type="PANTHER" id="PTHR12526:SF630">
    <property type="entry name" value="GLYCOSYLTRANSFERASE"/>
    <property type="match status" value="1"/>
</dbReference>
<dbReference type="InterPro" id="IPR001296">
    <property type="entry name" value="Glyco_trans_1"/>
</dbReference>
<dbReference type="Gene3D" id="3.40.50.2000">
    <property type="entry name" value="Glycogen Phosphorylase B"/>
    <property type="match status" value="2"/>
</dbReference>
<dbReference type="GO" id="GO:0016757">
    <property type="term" value="F:glycosyltransferase activity"/>
    <property type="evidence" value="ECO:0007669"/>
    <property type="project" value="UniProtKB-KW"/>
</dbReference>
<dbReference type="Pfam" id="PF00534">
    <property type="entry name" value="Glycos_transf_1"/>
    <property type="match status" value="1"/>
</dbReference>
<dbReference type="PANTHER" id="PTHR12526">
    <property type="entry name" value="GLYCOSYLTRANSFERASE"/>
    <property type="match status" value="1"/>
</dbReference>
<sequence length="83" mass="9328">MAYGLPAVSFDCKSGPADIITHGVDGLLVEDGNTDKLYKSLDMLMSNKELCQKFALKAIETRKRFSIEKIASKWQQLFEELSN</sequence>
<reference evidence="2" key="1">
    <citation type="submission" date="2020-04" db="EMBL/GenBank/DDBJ databases">
        <authorList>
            <person name="Alioto T."/>
            <person name="Alioto T."/>
            <person name="Gomez Garrido J."/>
        </authorList>
    </citation>
    <scope>NUCLEOTIDE SEQUENCE</scope>
    <source>
        <strain evidence="2">A484AB</strain>
    </source>
</reference>
<keyword evidence="1" id="KW-0808">Transferase</keyword>
<evidence type="ECO:0000256" key="1">
    <source>
        <dbReference type="ARBA" id="ARBA00022676"/>
    </source>
</evidence>
<accession>A0A6S7KUI2</accession>
<gene>
    <name evidence="2" type="ORF">PACLA_8A026041</name>
</gene>
<dbReference type="EMBL" id="CACRXK020016776">
    <property type="protein sequence ID" value="CAB4030312.1"/>
    <property type="molecule type" value="Genomic_DNA"/>
</dbReference>
<evidence type="ECO:0000313" key="2">
    <source>
        <dbReference type="EMBL" id="CAB4030312.1"/>
    </source>
</evidence>
<name>A0A6S7KUI2_PARCT</name>
<evidence type="ECO:0000313" key="3">
    <source>
        <dbReference type="Proteomes" id="UP001152795"/>
    </source>
</evidence>
<proteinExistence type="predicted"/>
<comment type="caution">
    <text evidence="2">The sequence shown here is derived from an EMBL/GenBank/DDBJ whole genome shotgun (WGS) entry which is preliminary data.</text>
</comment>
<dbReference type="SUPFAM" id="SSF53756">
    <property type="entry name" value="UDP-Glycosyltransferase/glycogen phosphorylase"/>
    <property type="match status" value="1"/>
</dbReference>